<dbReference type="AlphaFoldDB" id="A0A433UV17"/>
<keyword evidence="2" id="KW-0732">Signal</keyword>
<sequence>MKWLQASFSLLIVSLTAYTTRASVLAQSHPAQKTWQISQKFKPQRGKDPNPPTVGAATRSASCIQGKKEIIPLIPANKLGLTLNGHPTFYWSVPTLPVRTAQFTIDRNGDEPPFYETNITLPKQPGIFSFTLPKNTPELPVGKTYRWYLTIICDAEDSSNNPYVEGLVERTQAELPLSDTLAKATARQLPTIYAESGIWHEALTTLVELRCTQPNDLVVKLNWRQYWENLLTSVGLNDILSEPLLDSCQTKNE</sequence>
<name>A0A433UV17_ANAVA</name>
<feature type="chain" id="PRO_5019282124" description="DUF928 domain-containing protein" evidence="2">
    <location>
        <begin position="27"/>
        <end position="253"/>
    </location>
</feature>
<dbReference type="InterPro" id="IPR010328">
    <property type="entry name" value="DUF928"/>
</dbReference>
<evidence type="ECO:0000256" key="1">
    <source>
        <dbReference type="SAM" id="MobiDB-lite"/>
    </source>
</evidence>
<comment type="caution">
    <text evidence="3">The sequence shown here is derived from an EMBL/GenBank/DDBJ whole genome shotgun (WGS) entry which is preliminary data.</text>
</comment>
<evidence type="ECO:0008006" key="5">
    <source>
        <dbReference type="Google" id="ProtNLM"/>
    </source>
</evidence>
<gene>
    <name evidence="3" type="ORF">DSM107003_15430</name>
</gene>
<evidence type="ECO:0000313" key="3">
    <source>
        <dbReference type="EMBL" id="RUS97668.1"/>
    </source>
</evidence>
<keyword evidence="4" id="KW-1185">Reference proteome</keyword>
<reference evidence="3 4" key="1">
    <citation type="journal article" date="2019" name="Genome Biol. Evol.">
        <title>Day and night: Metabolic profiles and evolutionary relationships of six axenic non-marine cyanobacteria.</title>
        <authorList>
            <person name="Will S.E."/>
            <person name="Henke P."/>
            <person name="Boedeker C."/>
            <person name="Huang S."/>
            <person name="Brinkmann H."/>
            <person name="Rohde M."/>
            <person name="Jarek M."/>
            <person name="Friedl T."/>
            <person name="Seufert S."/>
            <person name="Schumacher M."/>
            <person name="Overmann J."/>
            <person name="Neumann-Schaal M."/>
            <person name="Petersen J."/>
        </authorList>
    </citation>
    <scope>NUCLEOTIDE SEQUENCE [LARGE SCALE GENOMIC DNA]</scope>
    <source>
        <strain evidence="3 4">SAG 1403-4b</strain>
    </source>
</reference>
<dbReference type="EMBL" id="RSCM01000004">
    <property type="protein sequence ID" value="RUS97668.1"/>
    <property type="molecule type" value="Genomic_DNA"/>
</dbReference>
<dbReference type="OrthoDB" id="536034at2"/>
<evidence type="ECO:0000256" key="2">
    <source>
        <dbReference type="SAM" id="SignalP"/>
    </source>
</evidence>
<accession>A0A433UV17</accession>
<proteinExistence type="predicted"/>
<dbReference type="RefSeq" id="WP_127053394.1">
    <property type="nucleotide sequence ID" value="NZ_RSCM01000004.1"/>
</dbReference>
<protein>
    <recommendedName>
        <fullName evidence="5">DUF928 domain-containing protein</fullName>
    </recommendedName>
</protein>
<dbReference type="Proteomes" id="UP000276103">
    <property type="component" value="Unassembled WGS sequence"/>
</dbReference>
<feature type="signal peptide" evidence="2">
    <location>
        <begin position="1"/>
        <end position="26"/>
    </location>
</feature>
<evidence type="ECO:0000313" key="4">
    <source>
        <dbReference type="Proteomes" id="UP000276103"/>
    </source>
</evidence>
<feature type="region of interest" description="Disordered" evidence="1">
    <location>
        <begin position="35"/>
        <end position="57"/>
    </location>
</feature>
<dbReference type="Pfam" id="PF06051">
    <property type="entry name" value="DUF928"/>
    <property type="match status" value="1"/>
</dbReference>
<organism evidence="3 4">
    <name type="scientific">Trichormus variabilis SAG 1403-4b</name>
    <dbReference type="NCBI Taxonomy" id="447716"/>
    <lineage>
        <taxon>Bacteria</taxon>
        <taxon>Bacillati</taxon>
        <taxon>Cyanobacteriota</taxon>
        <taxon>Cyanophyceae</taxon>
        <taxon>Nostocales</taxon>
        <taxon>Nostocaceae</taxon>
        <taxon>Trichormus</taxon>
    </lineage>
</organism>